<dbReference type="EMBL" id="VIGB01000003">
    <property type="protein sequence ID" value="TQF03753.1"/>
    <property type="molecule type" value="Genomic_DNA"/>
</dbReference>
<protein>
    <submittedName>
        <fullName evidence="1">Uncharacterized protein</fullName>
    </submittedName>
</protein>
<comment type="caution">
    <text evidence="1">The sequence shown here is derived from an EMBL/GenBank/DDBJ whole genome shotgun (WGS) entry which is preliminary data.</text>
</comment>
<dbReference type="Proteomes" id="UP000319103">
    <property type="component" value="Unassembled WGS sequence"/>
</dbReference>
<name>A0A540W451_9ACTN</name>
<keyword evidence="2" id="KW-1185">Reference proteome</keyword>
<dbReference type="AlphaFoldDB" id="A0A540W451"/>
<reference evidence="1 2" key="1">
    <citation type="submission" date="2019-06" db="EMBL/GenBank/DDBJ databases">
        <title>Description of Kitasatospora acidophila sp. nov. isolated from pine grove soil, and reclassification of Streptomyces novaecaesareae to Kitasatospora novaeceasareae comb. nov.</title>
        <authorList>
            <person name="Kim M.J."/>
        </authorList>
    </citation>
    <scope>NUCLEOTIDE SEQUENCE [LARGE SCALE GENOMIC DNA]</scope>
    <source>
        <strain evidence="1 2">MMS16-CNU292</strain>
    </source>
</reference>
<evidence type="ECO:0000313" key="1">
    <source>
        <dbReference type="EMBL" id="TQF03753.1"/>
    </source>
</evidence>
<evidence type="ECO:0000313" key="2">
    <source>
        <dbReference type="Proteomes" id="UP000319103"/>
    </source>
</evidence>
<organism evidence="1 2">
    <name type="scientific">Kitasatospora acidiphila</name>
    <dbReference type="NCBI Taxonomy" id="2567942"/>
    <lineage>
        <taxon>Bacteria</taxon>
        <taxon>Bacillati</taxon>
        <taxon>Actinomycetota</taxon>
        <taxon>Actinomycetes</taxon>
        <taxon>Kitasatosporales</taxon>
        <taxon>Streptomycetaceae</taxon>
        <taxon>Kitasatospora</taxon>
    </lineage>
</organism>
<sequence length="359" mass="39646">MRSDEQAGQEGHLSMTAVGRNALRAALEEAIDRARGGDQAAVERAGELFEEADYWIRFELNREYAGLGEPQRERVAACLVQQANDNLGLPRSVTARINALADLGPTQFPRARQLLRSASERHILGAFRRPVKAIDPAFRAAVVAEALRSLRADPGRFLPHRSGDWLLLRTDRVVDELAACGADVVEQLGTALEELAASPEIAALLRWRAAAALERIDPGAGRSAAAQLTEAGVQDPGEPGLDAGVVARVNDAWQRIEAHLQVHSPELLDRLGPPLSPQDAAICRQVLGIPDAFTASLARHRSVWLREEFDYEDIRRHLDDFFDDSWYNHGDWGDLNDLVFDDEWLESLCAYAERLEASV</sequence>
<accession>A0A540W451</accession>
<gene>
    <name evidence="1" type="ORF">E6W39_17835</name>
</gene>
<proteinExistence type="predicted"/>